<dbReference type="InterPro" id="IPR025382">
    <property type="entry name" value="Cap4-like_endonuclease_dom"/>
</dbReference>
<evidence type="ECO:0000313" key="2">
    <source>
        <dbReference type="EMBL" id="MBP0495755.1"/>
    </source>
</evidence>
<evidence type="ECO:0000259" key="1">
    <source>
        <dbReference type="Pfam" id="PF14130"/>
    </source>
</evidence>
<feature type="domain" description="CD-NTase associated protein 4-like DNA endonuclease" evidence="1">
    <location>
        <begin position="16"/>
        <end position="212"/>
    </location>
</feature>
<dbReference type="GO" id="GO:0004518">
    <property type="term" value="F:nuclease activity"/>
    <property type="evidence" value="ECO:0007669"/>
    <property type="project" value="InterPro"/>
</dbReference>
<organism evidence="2 3">
    <name type="scientific">Roseomonas indoligenes</name>
    <dbReference type="NCBI Taxonomy" id="2820811"/>
    <lineage>
        <taxon>Bacteria</taxon>
        <taxon>Pseudomonadati</taxon>
        <taxon>Pseudomonadota</taxon>
        <taxon>Alphaproteobacteria</taxon>
        <taxon>Acetobacterales</taxon>
        <taxon>Roseomonadaceae</taxon>
        <taxon>Roseomonas</taxon>
    </lineage>
</organism>
<accession>A0A940N614</accession>
<evidence type="ECO:0000313" key="3">
    <source>
        <dbReference type="Proteomes" id="UP000677537"/>
    </source>
</evidence>
<comment type="caution">
    <text evidence="2">The sequence shown here is derived from an EMBL/GenBank/DDBJ whole genome shotgun (WGS) entry which is preliminary data.</text>
</comment>
<dbReference type="RefSeq" id="WP_209376553.1">
    <property type="nucleotide sequence ID" value="NZ_JAGIZA010000021.1"/>
</dbReference>
<protein>
    <submittedName>
        <fullName evidence="2">DUF4297 domain-containing protein</fullName>
    </submittedName>
</protein>
<dbReference type="Proteomes" id="UP000677537">
    <property type="component" value="Unassembled WGS sequence"/>
</dbReference>
<dbReference type="Pfam" id="PF14130">
    <property type="entry name" value="Cap4_nuclease"/>
    <property type="match status" value="1"/>
</dbReference>
<proteinExistence type="predicted"/>
<name>A0A940N614_9PROT</name>
<dbReference type="EMBL" id="JAGIZA010000021">
    <property type="protein sequence ID" value="MBP0495755.1"/>
    <property type="molecule type" value="Genomic_DNA"/>
</dbReference>
<sequence length="355" mass="40474">MTIINDLLSAPERENGGRTALDRFDFQTAWGIANVLRLHDNASNYAVAFEFHDDIVELDDADNPNAATFYQVKTLQTGKWTFADILFREAKGKGINKTLKASYVGRMFDNVSRFGHSVSKLVLVSNQPLPELTEEFGERAFSSATKDLVDKFKVTLQKECVNFNDQLHMKYFYFDRCRLDLGSYEDTLTGKMAGFLNRHSAPEAAASAFTIYLANEGRKRSKSLSDVQDFAALKASKFLTSHQMTGWLNRLTHEYTHHPSWETISRQLNFPHAEDVKIEREWRSYLPERMRRWNAATMQFTSEVKRAVEPVLDAAENLASGLSSAVPLVEDLVKGWKPNASDYLVKAIILYEYKK</sequence>
<dbReference type="AlphaFoldDB" id="A0A940N614"/>
<keyword evidence="3" id="KW-1185">Reference proteome</keyword>
<gene>
    <name evidence="2" type="ORF">J5Y10_23425</name>
</gene>
<reference evidence="2" key="1">
    <citation type="submission" date="2021-03" db="EMBL/GenBank/DDBJ databases">
        <authorList>
            <person name="So Y."/>
        </authorList>
    </citation>
    <scope>NUCLEOTIDE SEQUENCE</scope>
    <source>
        <strain evidence="2">SG15</strain>
    </source>
</reference>